<dbReference type="RefSeq" id="WP_267622232.1">
    <property type="nucleotide sequence ID" value="NZ_JAODIW010000006.1"/>
</dbReference>
<dbReference type="Proteomes" id="UP001595921">
    <property type="component" value="Unassembled WGS sequence"/>
</dbReference>
<protein>
    <submittedName>
        <fullName evidence="4">Basic amino acid ABC transporter substrate-binding protein</fullName>
    </submittedName>
</protein>
<comment type="caution">
    <text evidence="4">The sequence shown here is derived from an EMBL/GenBank/DDBJ whole genome shotgun (WGS) entry which is preliminary data.</text>
</comment>
<dbReference type="Pfam" id="PF00497">
    <property type="entry name" value="SBP_bac_3"/>
    <property type="match status" value="1"/>
</dbReference>
<dbReference type="AlphaFoldDB" id="A0ABD5P9R1"/>
<evidence type="ECO:0000259" key="3">
    <source>
        <dbReference type="SMART" id="SM00062"/>
    </source>
</evidence>
<feature type="region of interest" description="Disordered" evidence="2">
    <location>
        <begin position="28"/>
        <end position="72"/>
    </location>
</feature>
<gene>
    <name evidence="4" type="ORF">ACFO0N_05825</name>
</gene>
<organism evidence="4 5">
    <name type="scientific">Halobium salinum</name>
    <dbReference type="NCBI Taxonomy" id="1364940"/>
    <lineage>
        <taxon>Archaea</taxon>
        <taxon>Methanobacteriati</taxon>
        <taxon>Methanobacteriota</taxon>
        <taxon>Stenosarchaea group</taxon>
        <taxon>Halobacteria</taxon>
        <taxon>Halobacteriales</taxon>
        <taxon>Haloferacaceae</taxon>
        <taxon>Halobium</taxon>
    </lineage>
</organism>
<keyword evidence="5" id="KW-1185">Reference proteome</keyword>
<dbReference type="PROSITE" id="PS51257">
    <property type="entry name" value="PROKAR_LIPOPROTEIN"/>
    <property type="match status" value="1"/>
</dbReference>
<dbReference type="PANTHER" id="PTHR35936">
    <property type="entry name" value="MEMBRANE-BOUND LYTIC MUREIN TRANSGLYCOSYLASE F"/>
    <property type="match status" value="1"/>
</dbReference>
<dbReference type="SUPFAM" id="SSF53850">
    <property type="entry name" value="Periplasmic binding protein-like II"/>
    <property type="match status" value="1"/>
</dbReference>
<evidence type="ECO:0000313" key="5">
    <source>
        <dbReference type="Proteomes" id="UP001595921"/>
    </source>
</evidence>
<dbReference type="CDD" id="cd13624">
    <property type="entry name" value="PBP2_Arg_Lys_His"/>
    <property type="match status" value="1"/>
</dbReference>
<name>A0ABD5P9R1_9EURY</name>
<reference evidence="4 5" key="1">
    <citation type="journal article" date="2019" name="Int. J. Syst. Evol. Microbiol.">
        <title>The Global Catalogue of Microorganisms (GCM) 10K type strain sequencing project: providing services to taxonomists for standard genome sequencing and annotation.</title>
        <authorList>
            <consortium name="The Broad Institute Genomics Platform"/>
            <consortium name="The Broad Institute Genome Sequencing Center for Infectious Disease"/>
            <person name="Wu L."/>
            <person name="Ma J."/>
        </authorList>
    </citation>
    <scope>NUCLEOTIDE SEQUENCE [LARGE SCALE GENOMIC DNA]</scope>
    <source>
        <strain evidence="4 5">CGMCC 1.12553</strain>
    </source>
</reference>
<dbReference type="PANTHER" id="PTHR35936:SF17">
    <property type="entry name" value="ARGININE-BINDING EXTRACELLULAR PROTEIN ARTP"/>
    <property type="match status" value="1"/>
</dbReference>
<sequence length="308" mass="32595">MDRRTYIKSTAGIGAGLGLAGCIGGGGGGEGDGNASEGTTTEGGSGEGNASGNGSASGNESGSGGESKGQILIGSDIPYRPFEYRTNEDELVGFDVDIAEAVFGEQLGYDPEFKQTSFDTIIPSLNNGNFRVIMSAMTINDTRAEKVDFSDPYFTAYQTIVVLQNSEVQSAEDLAGKSVGVQKGTTGQTAAEELKEELDGDLTIKSYDQIPAAFSALMNNQVSAVINDNTVSAEFVNQNEDAVRFVEGDGEAAAEGENAPPYLTLTVEEYGIAFRQDDDELREQVNEALATIRENGTYDEIYSEYFSG</sequence>
<feature type="compositionally biased region" description="Gly residues" evidence="2">
    <location>
        <begin position="41"/>
        <end position="51"/>
    </location>
</feature>
<evidence type="ECO:0000256" key="1">
    <source>
        <dbReference type="ARBA" id="ARBA00022729"/>
    </source>
</evidence>
<evidence type="ECO:0000256" key="2">
    <source>
        <dbReference type="SAM" id="MobiDB-lite"/>
    </source>
</evidence>
<keyword evidence="1" id="KW-0732">Signal</keyword>
<accession>A0ABD5P9R1</accession>
<dbReference type="SMART" id="SM00062">
    <property type="entry name" value="PBPb"/>
    <property type="match status" value="1"/>
</dbReference>
<evidence type="ECO:0000313" key="4">
    <source>
        <dbReference type="EMBL" id="MFC4357468.1"/>
    </source>
</evidence>
<dbReference type="EMBL" id="JBHSDS010000003">
    <property type="protein sequence ID" value="MFC4357468.1"/>
    <property type="molecule type" value="Genomic_DNA"/>
</dbReference>
<feature type="domain" description="Solute-binding protein family 3/N-terminal" evidence="3">
    <location>
        <begin position="70"/>
        <end position="308"/>
    </location>
</feature>
<dbReference type="Gene3D" id="3.40.190.10">
    <property type="entry name" value="Periplasmic binding protein-like II"/>
    <property type="match status" value="2"/>
</dbReference>
<proteinExistence type="predicted"/>
<dbReference type="InterPro" id="IPR001638">
    <property type="entry name" value="Solute-binding_3/MltF_N"/>
</dbReference>